<feature type="transmembrane region" description="Helical" evidence="1">
    <location>
        <begin position="325"/>
        <end position="342"/>
    </location>
</feature>
<feature type="transmembrane region" description="Helical" evidence="1">
    <location>
        <begin position="52"/>
        <end position="74"/>
    </location>
</feature>
<reference evidence="2" key="1">
    <citation type="journal article" date="2022" name="Int. J. Syst. Evol. Microbiol.">
        <title>Pseudomonas aegrilactucae sp. nov. and Pseudomonas morbosilactucae sp. nov., pathogens causing bacterial rot of lettuce in Japan.</title>
        <authorList>
            <person name="Sawada H."/>
            <person name="Fujikawa T."/>
            <person name="Satou M."/>
        </authorList>
    </citation>
    <scope>NUCLEOTIDE SEQUENCE</scope>
    <source>
        <strain evidence="2">0166_1</strain>
    </source>
</reference>
<dbReference type="EMBL" id="CP087164">
    <property type="protein sequence ID" value="UGS39060.1"/>
    <property type="molecule type" value="Genomic_DNA"/>
</dbReference>
<evidence type="ECO:0000313" key="2">
    <source>
        <dbReference type="EMBL" id="UGS39060.1"/>
    </source>
</evidence>
<dbReference type="KEGG" id="sbae:DSM104329_05492"/>
<evidence type="ECO:0000256" key="1">
    <source>
        <dbReference type="SAM" id="Phobius"/>
    </source>
</evidence>
<feature type="transmembrane region" description="Helical" evidence="1">
    <location>
        <begin position="81"/>
        <end position="101"/>
    </location>
</feature>
<feature type="transmembrane region" description="Helical" evidence="1">
    <location>
        <begin position="223"/>
        <end position="250"/>
    </location>
</feature>
<dbReference type="Proteomes" id="UP001162834">
    <property type="component" value="Chromosome"/>
</dbReference>
<gene>
    <name evidence="2" type="ORF">DSM104329_05492</name>
</gene>
<feature type="transmembrane region" description="Helical" evidence="1">
    <location>
        <begin position="301"/>
        <end position="319"/>
    </location>
</feature>
<name>A0A9E7C310_9ACTN</name>
<keyword evidence="1" id="KW-0812">Transmembrane</keyword>
<evidence type="ECO:0000313" key="3">
    <source>
        <dbReference type="Proteomes" id="UP001162834"/>
    </source>
</evidence>
<dbReference type="AlphaFoldDB" id="A0A9E7C310"/>
<feature type="transmembrane region" description="Helical" evidence="1">
    <location>
        <begin position="20"/>
        <end position="40"/>
    </location>
</feature>
<protein>
    <submittedName>
        <fullName evidence="2">Uncharacterized protein</fullName>
    </submittedName>
</protein>
<feature type="transmembrane region" description="Helical" evidence="1">
    <location>
        <begin position="270"/>
        <end position="289"/>
    </location>
</feature>
<keyword evidence="1" id="KW-1133">Transmembrane helix</keyword>
<keyword evidence="3" id="KW-1185">Reference proteome</keyword>
<keyword evidence="1" id="KW-0472">Membrane</keyword>
<accession>A0A9E7C310</accession>
<sequence length="374" mass="41364">MVRIRLLRHPARDADFGTLLQTFLVAGVATVLVIRTQLWATNYPQLGGHGLHIAHLLYGGIFMVIAIGMLLVYLNRSIRRPAAVVGGIGFGFFIDELGKFITSDNNYFFKPAAALIYLVFVGLYLVIRGLERRRGLTQIELVSNALDLVAEAARHDFDERERRRALVLLEQADQTDPLVAPIREMLARVEALPAPRPRWPERTWSRVRDAYLNFAETQRFTRLVTAVIVLWGVLSLVFTFELVLSIGLHLGGARSGAVSDDISQLSVINWLNLVSSTVSGILVAIGVVRLRQGDRGAAYRWFERALLVSIFLTRSFAFIESQFGAVFGLGVDLLLLISINLMQKGDRENDLAQLAPAPAAAPQPARPDAVRASG</sequence>
<feature type="transmembrane region" description="Helical" evidence="1">
    <location>
        <begin position="107"/>
        <end position="127"/>
    </location>
</feature>
<proteinExistence type="predicted"/>
<organism evidence="2 3">
    <name type="scientific">Capillimicrobium parvum</name>
    <dbReference type="NCBI Taxonomy" id="2884022"/>
    <lineage>
        <taxon>Bacteria</taxon>
        <taxon>Bacillati</taxon>
        <taxon>Actinomycetota</taxon>
        <taxon>Thermoleophilia</taxon>
        <taxon>Solirubrobacterales</taxon>
        <taxon>Capillimicrobiaceae</taxon>
        <taxon>Capillimicrobium</taxon>
    </lineage>
</organism>